<dbReference type="Proteomes" id="UP000246464">
    <property type="component" value="Chromosome 19"/>
</dbReference>
<reference evidence="2 3" key="1">
    <citation type="submission" date="2017-12" db="EMBL/GenBank/DDBJ databases">
        <title>Integrating genomic resources of turbot (Scophthalmus maximus) in depth evaluation of genetic and physical mapping variation across individuals.</title>
        <authorList>
            <person name="Martinez P."/>
        </authorList>
    </citation>
    <scope>NUCLEOTIDE SEQUENCE [LARGE SCALE GENOMIC DNA]</scope>
</reference>
<accession>A0A2U9CV59</accession>
<evidence type="ECO:0000313" key="3">
    <source>
        <dbReference type="Proteomes" id="UP000246464"/>
    </source>
</evidence>
<name>A0A2U9CV59_SCOMX</name>
<evidence type="ECO:0000256" key="1">
    <source>
        <dbReference type="SAM" id="MobiDB-lite"/>
    </source>
</evidence>
<gene>
    <name evidence="2" type="ORF">SMAX5B_006004</name>
</gene>
<proteinExistence type="predicted"/>
<sequence length="61" mass="7046">METLPQSDYSTVDKRPTGKIRNWLAKVVERRAGEEPFGGDPEWSKERIPGFRSSGHRKLNF</sequence>
<organism evidence="2 3">
    <name type="scientific">Scophthalmus maximus</name>
    <name type="common">Turbot</name>
    <name type="synonym">Psetta maxima</name>
    <dbReference type="NCBI Taxonomy" id="52904"/>
    <lineage>
        <taxon>Eukaryota</taxon>
        <taxon>Metazoa</taxon>
        <taxon>Chordata</taxon>
        <taxon>Craniata</taxon>
        <taxon>Vertebrata</taxon>
        <taxon>Euteleostomi</taxon>
        <taxon>Actinopterygii</taxon>
        <taxon>Neopterygii</taxon>
        <taxon>Teleostei</taxon>
        <taxon>Neoteleostei</taxon>
        <taxon>Acanthomorphata</taxon>
        <taxon>Carangaria</taxon>
        <taxon>Pleuronectiformes</taxon>
        <taxon>Pleuronectoidei</taxon>
        <taxon>Scophthalmidae</taxon>
        <taxon>Scophthalmus</taxon>
    </lineage>
</organism>
<feature type="region of interest" description="Disordered" evidence="1">
    <location>
        <begin position="34"/>
        <end position="61"/>
    </location>
</feature>
<evidence type="ECO:0000313" key="2">
    <source>
        <dbReference type="EMBL" id="AWP18392.1"/>
    </source>
</evidence>
<protein>
    <submittedName>
        <fullName evidence="2">Uncharacterized protein</fullName>
    </submittedName>
</protein>
<keyword evidence="3" id="KW-1185">Reference proteome</keyword>
<dbReference type="AlphaFoldDB" id="A0A2U9CV59"/>
<dbReference type="EMBL" id="CP026261">
    <property type="protein sequence ID" value="AWP18392.1"/>
    <property type="molecule type" value="Genomic_DNA"/>
</dbReference>